<dbReference type="GO" id="GO:0030145">
    <property type="term" value="F:manganese ion binding"/>
    <property type="evidence" value="ECO:0007669"/>
    <property type="project" value="InterPro"/>
</dbReference>
<protein>
    <recommendedName>
        <fullName evidence="1">Peptidase M17 leucyl aminopeptidase N-terminal domain-containing protein</fullName>
    </recommendedName>
</protein>
<organism evidence="2 3">
    <name type="scientific">Salix viminalis</name>
    <name type="common">Common osier</name>
    <name type="synonym">Basket willow</name>
    <dbReference type="NCBI Taxonomy" id="40686"/>
    <lineage>
        <taxon>Eukaryota</taxon>
        <taxon>Viridiplantae</taxon>
        <taxon>Streptophyta</taxon>
        <taxon>Embryophyta</taxon>
        <taxon>Tracheophyta</taxon>
        <taxon>Spermatophyta</taxon>
        <taxon>Magnoliopsida</taxon>
        <taxon>eudicotyledons</taxon>
        <taxon>Gunneridae</taxon>
        <taxon>Pentapetalae</taxon>
        <taxon>rosids</taxon>
        <taxon>fabids</taxon>
        <taxon>Malpighiales</taxon>
        <taxon>Salicaceae</taxon>
        <taxon>Saliceae</taxon>
        <taxon>Salix</taxon>
    </lineage>
</organism>
<dbReference type="PANTHER" id="PTHR11963">
    <property type="entry name" value="LEUCINE AMINOPEPTIDASE-RELATED"/>
    <property type="match status" value="1"/>
</dbReference>
<sequence>MCVNKIALSAKEIDVAEWKGDILVVGVTEKDMTNDDNKRFENSLLKNLDTKLGGHLSEASSEEDFTGKPGQSMVLRVPGHGAKRIGFIGLGKFAANAYAFRNFGEAIAAAAKNAQANNVGIVLASTGSISNESKLNIASTIASGTVLGIYEDNKFKSDSNKPVLKSVDILEFSQV</sequence>
<feature type="domain" description="Peptidase M17 leucyl aminopeptidase N-terminal" evidence="1">
    <location>
        <begin position="24"/>
        <end position="158"/>
    </location>
</feature>
<dbReference type="Proteomes" id="UP001151529">
    <property type="component" value="Chromosome 19"/>
</dbReference>
<dbReference type="PANTHER" id="PTHR11963:SF23">
    <property type="entry name" value="CYTOSOL AMINOPEPTIDASE"/>
    <property type="match status" value="1"/>
</dbReference>
<dbReference type="InterPro" id="IPR011356">
    <property type="entry name" value="Leucine_aapep/pepB"/>
</dbReference>
<evidence type="ECO:0000313" key="2">
    <source>
        <dbReference type="EMBL" id="KAJ6697205.1"/>
    </source>
</evidence>
<proteinExistence type="predicted"/>
<evidence type="ECO:0000313" key="3">
    <source>
        <dbReference type="Proteomes" id="UP001151529"/>
    </source>
</evidence>
<dbReference type="InterPro" id="IPR043472">
    <property type="entry name" value="Macro_dom-like"/>
</dbReference>
<dbReference type="InterPro" id="IPR008283">
    <property type="entry name" value="Peptidase_M17_N"/>
</dbReference>
<dbReference type="GO" id="GO:0006508">
    <property type="term" value="P:proteolysis"/>
    <property type="evidence" value="ECO:0007669"/>
    <property type="project" value="InterPro"/>
</dbReference>
<evidence type="ECO:0000259" key="1">
    <source>
        <dbReference type="Pfam" id="PF02789"/>
    </source>
</evidence>
<reference evidence="2" key="1">
    <citation type="submission" date="2022-11" db="EMBL/GenBank/DDBJ databases">
        <authorList>
            <person name="Hyden B.L."/>
            <person name="Feng K."/>
            <person name="Yates T."/>
            <person name="Jawdy S."/>
            <person name="Smart L.B."/>
            <person name="Muchero W."/>
        </authorList>
    </citation>
    <scope>NUCLEOTIDE SEQUENCE</scope>
    <source>
        <tissue evidence="2">Shoot tip</tissue>
    </source>
</reference>
<name>A0A9Q0T1P9_SALVM</name>
<dbReference type="EMBL" id="JAPFFL010000010">
    <property type="protein sequence ID" value="KAJ6697205.1"/>
    <property type="molecule type" value="Genomic_DNA"/>
</dbReference>
<dbReference type="SUPFAM" id="SSF52949">
    <property type="entry name" value="Macro domain-like"/>
    <property type="match status" value="1"/>
</dbReference>
<dbReference type="OrthoDB" id="1737927at2759"/>
<keyword evidence="3" id="KW-1185">Reference proteome</keyword>
<comment type="caution">
    <text evidence="2">The sequence shown here is derived from an EMBL/GenBank/DDBJ whole genome shotgun (WGS) entry which is preliminary data.</text>
</comment>
<gene>
    <name evidence="2" type="ORF">OIU85_003558</name>
</gene>
<reference evidence="2" key="2">
    <citation type="journal article" date="2023" name="Int. J. Mol. Sci.">
        <title>De Novo Assembly and Annotation of 11 Diverse Shrub Willow (Salix) Genomes Reveals Novel Gene Organization in Sex-Linked Regions.</title>
        <authorList>
            <person name="Hyden B."/>
            <person name="Feng K."/>
            <person name="Yates T.B."/>
            <person name="Jawdy S."/>
            <person name="Cereghino C."/>
            <person name="Smart L.B."/>
            <person name="Muchero W."/>
        </authorList>
    </citation>
    <scope>NUCLEOTIDE SEQUENCE [LARGE SCALE GENOMIC DNA]</scope>
    <source>
        <tissue evidence="2">Shoot tip</tissue>
    </source>
</reference>
<dbReference type="GO" id="GO:0005737">
    <property type="term" value="C:cytoplasm"/>
    <property type="evidence" value="ECO:0007669"/>
    <property type="project" value="InterPro"/>
</dbReference>
<accession>A0A9Q0T1P9</accession>
<dbReference type="AlphaFoldDB" id="A0A9Q0T1P9"/>
<dbReference type="Pfam" id="PF02789">
    <property type="entry name" value="Peptidase_M17_N"/>
    <property type="match status" value="1"/>
</dbReference>
<dbReference type="GO" id="GO:0070006">
    <property type="term" value="F:metalloaminopeptidase activity"/>
    <property type="evidence" value="ECO:0007669"/>
    <property type="project" value="InterPro"/>
</dbReference>
<dbReference type="Gene3D" id="3.40.220.10">
    <property type="entry name" value="Leucine Aminopeptidase, subunit E, domain 1"/>
    <property type="match status" value="1"/>
</dbReference>